<feature type="non-terminal residue" evidence="1">
    <location>
        <position position="366"/>
    </location>
</feature>
<reference evidence="1" key="1">
    <citation type="journal article" date="2023" name="G3 (Bethesda)">
        <title>Whole genome assembly and annotation of the endangered Caribbean coral Acropora cervicornis.</title>
        <authorList>
            <person name="Selwyn J.D."/>
            <person name="Vollmer S.V."/>
        </authorList>
    </citation>
    <scope>NUCLEOTIDE SEQUENCE</scope>
    <source>
        <strain evidence="1">K2</strain>
    </source>
</reference>
<organism evidence="1 2">
    <name type="scientific">Acropora cervicornis</name>
    <name type="common">Staghorn coral</name>
    <dbReference type="NCBI Taxonomy" id="6130"/>
    <lineage>
        <taxon>Eukaryota</taxon>
        <taxon>Metazoa</taxon>
        <taxon>Cnidaria</taxon>
        <taxon>Anthozoa</taxon>
        <taxon>Hexacorallia</taxon>
        <taxon>Scleractinia</taxon>
        <taxon>Astrocoeniina</taxon>
        <taxon>Acroporidae</taxon>
        <taxon>Acropora</taxon>
    </lineage>
</organism>
<evidence type="ECO:0000313" key="1">
    <source>
        <dbReference type="EMBL" id="KAK2549044.1"/>
    </source>
</evidence>
<keyword evidence="2" id="KW-1185">Reference proteome</keyword>
<protein>
    <submittedName>
        <fullName evidence="1">Uncharacterized protein</fullName>
    </submittedName>
</protein>
<dbReference type="AlphaFoldDB" id="A0AAD9PTX6"/>
<comment type="caution">
    <text evidence="1">The sequence shown here is derived from an EMBL/GenBank/DDBJ whole genome shotgun (WGS) entry which is preliminary data.</text>
</comment>
<dbReference type="Proteomes" id="UP001249851">
    <property type="component" value="Unassembled WGS sequence"/>
</dbReference>
<sequence>LNKLVNKHAPLKRLSKRKSKQFKKPLITKGIKIAIRKKNEYFIANKHDKYILYRNSIRSLTRGSKKLYYQSFVNQNLSNMKKTWQGIRELIGRQKKYCKSISAVRANSSSPLVNDPSKIANIMNFDFATRGHHLAAKLPHSEKHFSDYLTPRNDAGSFMFRPIEPEEIINGGLLQSNTRLHRSDDLAAETKFPIIVPKKHHVTQLIVKYYHEMERDKMEIATEKHWTNQKQHKAVYKHKDNPPPPSLFNSDGKTITQPMDITDRFCKYFADIGSSLASAIPTVNSATLRSFLGSGDYTLIILKPTDTRKLEEICSLFSPRKAPGLDNISMFLIKHFKRISCPNLHGPKAGHKSVTWRSTRSVNLHN</sequence>
<gene>
    <name evidence="1" type="ORF">P5673_030673</name>
</gene>
<name>A0AAD9PTX6_ACRCE</name>
<evidence type="ECO:0000313" key="2">
    <source>
        <dbReference type="Proteomes" id="UP001249851"/>
    </source>
</evidence>
<dbReference type="EMBL" id="JARQWQ010000133">
    <property type="protein sequence ID" value="KAK2549044.1"/>
    <property type="molecule type" value="Genomic_DNA"/>
</dbReference>
<reference evidence="1" key="2">
    <citation type="journal article" date="2023" name="Science">
        <title>Genomic signatures of disease resistance in endangered staghorn corals.</title>
        <authorList>
            <person name="Vollmer S.V."/>
            <person name="Selwyn J.D."/>
            <person name="Despard B.A."/>
            <person name="Roesel C.L."/>
        </authorList>
    </citation>
    <scope>NUCLEOTIDE SEQUENCE</scope>
    <source>
        <strain evidence="1">K2</strain>
    </source>
</reference>
<accession>A0AAD9PTX6</accession>
<proteinExistence type="predicted"/>